<evidence type="ECO:0000256" key="1">
    <source>
        <dbReference type="SAM" id="MobiDB-lite"/>
    </source>
</evidence>
<gene>
    <name evidence="2" type="ORF">D3227_25495</name>
</gene>
<keyword evidence="3" id="KW-1185">Reference proteome</keyword>
<feature type="region of interest" description="Disordered" evidence="1">
    <location>
        <begin position="60"/>
        <end position="82"/>
    </location>
</feature>
<dbReference type="AlphaFoldDB" id="A0A3A5KGA7"/>
<evidence type="ECO:0000313" key="3">
    <source>
        <dbReference type="Proteomes" id="UP000272706"/>
    </source>
</evidence>
<proteinExistence type="predicted"/>
<name>A0A3A5KGA7_9HYPH</name>
<feature type="compositionally biased region" description="Basic and acidic residues" evidence="1">
    <location>
        <begin position="65"/>
        <end position="76"/>
    </location>
</feature>
<organism evidence="2 3">
    <name type="scientific">Mesorhizobium waimense</name>
    <dbReference type="NCBI Taxonomy" id="1300307"/>
    <lineage>
        <taxon>Bacteria</taxon>
        <taxon>Pseudomonadati</taxon>
        <taxon>Pseudomonadota</taxon>
        <taxon>Alphaproteobacteria</taxon>
        <taxon>Hyphomicrobiales</taxon>
        <taxon>Phyllobacteriaceae</taxon>
        <taxon>Mesorhizobium</taxon>
    </lineage>
</organism>
<dbReference type="Proteomes" id="UP000272706">
    <property type="component" value="Unassembled WGS sequence"/>
</dbReference>
<dbReference type="EMBL" id="QZWZ01000023">
    <property type="protein sequence ID" value="RJT33361.1"/>
    <property type="molecule type" value="Genomic_DNA"/>
</dbReference>
<protein>
    <submittedName>
        <fullName evidence="2">Uncharacterized protein</fullName>
    </submittedName>
</protein>
<evidence type="ECO:0000313" key="2">
    <source>
        <dbReference type="EMBL" id="RJT33361.1"/>
    </source>
</evidence>
<accession>A0A3A5KGA7</accession>
<reference evidence="2 3" key="1">
    <citation type="submission" date="2018-09" db="EMBL/GenBank/DDBJ databases">
        <title>Mesorhizobium carmichaelinearum sp. nov. isolated from Carmichaelinea spp. root nodules in New Zealand.</title>
        <authorList>
            <person name="De Meyer S.E."/>
        </authorList>
    </citation>
    <scope>NUCLEOTIDE SEQUENCE [LARGE SCALE GENOMIC DNA]</scope>
    <source>
        <strain evidence="2 3">ICMP19557</strain>
    </source>
</reference>
<sequence length="82" mass="9311">MTQRCCADLPNCRLKVSFVSPRGVLAAIVIVFGQQADVSAVGDRNNRNNWDEFGIRLKQPAAKRLPMERTRRDGSPKRRKSR</sequence>
<comment type="caution">
    <text evidence="2">The sequence shown here is derived from an EMBL/GenBank/DDBJ whole genome shotgun (WGS) entry which is preliminary data.</text>
</comment>